<dbReference type="CDD" id="cd00590">
    <property type="entry name" value="RRM_SF"/>
    <property type="match status" value="1"/>
</dbReference>
<feature type="region of interest" description="Disordered" evidence="8">
    <location>
        <begin position="614"/>
        <end position="675"/>
    </location>
</feature>
<gene>
    <name evidence="10" type="ORF">GN244_ATG08558</name>
</gene>
<organism evidence="10 11">
    <name type="scientific">Phytophthora infestans</name>
    <name type="common">Potato late blight agent</name>
    <name type="synonym">Botrytis infestans</name>
    <dbReference type="NCBI Taxonomy" id="4787"/>
    <lineage>
        <taxon>Eukaryota</taxon>
        <taxon>Sar</taxon>
        <taxon>Stramenopiles</taxon>
        <taxon>Oomycota</taxon>
        <taxon>Peronosporomycetes</taxon>
        <taxon>Peronosporales</taxon>
        <taxon>Peronosporaceae</taxon>
        <taxon>Phytophthora</taxon>
    </lineage>
</organism>
<feature type="compositionally biased region" description="Low complexity" evidence="8">
    <location>
        <begin position="7"/>
        <end position="18"/>
    </location>
</feature>
<dbReference type="InterPro" id="IPR008669">
    <property type="entry name" value="LSM_interact"/>
</dbReference>
<dbReference type="EMBL" id="WSZM01000178">
    <property type="protein sequence ID" value="KAF4039266.1"/>
    <property type="molecule type" value="Genomic_DNA"/>
</dbReference>
<evidence type="ECO:0000256" key="5">
    <source>
        <dbReference type="ARBA" id="ARBA00023187"/>
    </source>
</evidence>
<dbReference type="Pfam" id="PF00076">
    <property type="entry name" value="RRM_1"/>
    <property type="match status" value="1"/>
</dbReference>
<evidence type="ECO:0000256" key="2">
    <source>
        <dbReference type="ARBA" id="ARBA00022664"/>
    </source>
</evidence>
<dbReference type="SMART" id="SM00360">
    <property type="entry name" value="RRM"/>
    <property type="match status" value="2"/>
</dbReference>
<dbReference type="PANTHER" id="PTHR17204">
    <property type="entry name" value="PRE-MRNA PROCESSING PROTEIN PRP39-RELATED"/>
    <property type="match status" value="1"/>
</dbReference>
<name>A0A833TDT5_PHYIN</name>
<evidence type="ECO:0000256" key="7">
    <source>
        <dbReference type="PROSITE-ProRule" id="PRU00176"/>
    </source>
</evidence>
<keyword evidence="2" id="KW-0507">mRNA processing</keyword>
<evidence type="ECO:0000256" key="3">
    <source>
        <dbReference type="ARBA" id="ARBA00022737"/>
    </source>
</evidence>
<comment type="subcellular location">
    <subcellularLocation>
        <location evidence="1">Nucleus</location>
    </subcellularLocation>
</comment>
<dbReference type="GO" id="GO:0006397">
    <property type="term" value="P:mRNA processing"/>
    <property type="evidence" value="ECO:0007669"/>
    <property type="project" value="UniProtKB-KW"/>
</dbReference>
<keyword evidence="5" id="KW-0508">mRNA splicing</keyword>
<feature type="compositionally biased region" description="Basic and acidic residues" evidence="8">
    <location>
        <begin position="946"/>
        <end position="957"/>
    </location>
</feature>
<keyword evidence="3" id="KW-0677">Repeat</keyword>
<evidence type="ECO:0000259" key="9">
    <source>
        <dbReference type="PROSITE" id="PS50102"/>
    </source>
</evidence>
<evidence type="ECO:0000256" key="1">
    <source>
        <dbReference type="ARBA" id="ARBA00004123"/>
    </source>
</evidence>
<feature type="region of interest" description="Disordered" evidence="8">
    <location>
        <begin position="879"/>
        <end position="957"/>
    </location>
</feature>
<dbReference type="PROSITE" id="PS50102">
    <property type="entry name" value="RRM"/>
    <property type="match status" value="2"/>
</dbReference>
<dbReference type="AlphaFoldDB" id="A0A833TDT5"/>
<keyword evidence="4 7" id="KW-0694">RNA-binding</keyword>
<comment type="caution">
    <text evidence="10">The sequence shown here is derived from an EMBL/GenBank/DDBJ whole genome shotgun (WGS) entry which is preliminary data.</text>
</comment>
<dbReference type="InterPro" id="IPR008847">
    <property type="entry name" value="Suf"/>
</dbReference>
<reference evidence="10" key="1">
    <citation type="submission" date="2020-04" db="EMBL/GenBank/DDBJ databases">
        <title>Hybrid Assembly of Korean Phytophthora infestans isolates.</title>
        <authorList>
            <person name="Prokchorchik M."/>
            <person name="Lee Y."/>
            <person name="Seo J."/>
            <person name="Cho J.-H."/>
            <person name="Park Y.-E."/>
            <person name="Jang D.-C."/>
            <person name="Im J.-S."/>
            <person name="Choi J.-G."/>
            <person name="Park H.-J."/>
            <person name="Lee G.-B."/>
            <person name="Lee Y.-G."/>
            <person name="Hong S.-Y."/>
            <person name="Cho K."/>
            <person name="Sohn K.H."/>
        </authorList>
    </citation>
    <scope>NUCLEOTIDE SEQUENCE</scope>
    <source>
        <strain evidence="10">KR_1_A1</strain>
    </source>
</reference>
<dbReference type="Pfam" id="PF05391">
    <property type="entry name" value="Lsm_interact"/>
    <property type="match status" value="1"/>
</dbReference>
<dbReference type="GO" id="GO:0003723">
    <property type="term" value="F:RNA binding"/>
    <property type="evidence" value="ECO:0007669"/>
    <property type="project" value="UniProtKB-UniRule"/>
</dbReference>
<feature type="domain" description="RRM" evidence="9">
    <location>
        <begin position="780"/>
        <end position="870"/>
    </location>
</feature>
<dbReference type="Pfam" id="PF05843">
    <property type="entry name" value="Suf"/>
    <property type="match status" value="1"/>
</dbReference>
<dbReference type="InterPro" id="IPR035979">
    <property type="entry name" value="RBD_domain_sf"/>
</dbReference>
<dbReference type="InterPro" id="IPR012677">
    <property type="entry name" value="Nucleotide-bd_a/b_plait_sf"/>
</dbReference>
<feature type="compositionally biased region" description="Basic and acidic residues" evidence="8">
    <location>
        <begin position="664"/>
        <end position="675"/>
    </location>
</feature>
<evidence type="ECO:0000256" key="8">
    <source>
        <dbReference type="SAM" id="MobiDB-lite"/>
    </source>
</evidence>
<evidence type="ECO:0000256" key="4">
    <source>
        <dbReference type="ARBA" id="ARBA00022884"/>
    </source>
</evidence>
<proteinExistence type="predicted"/>
<dbReference type="Gene3D" id="3.30.70.330">
    <property type="match status" value="1"/>
</dbReference>
<dbReference type="SUPFAM" id="SSF48452">
    <property type="entry name" value="TPR-like"/>
    <property type="match status" value="1"/>
</dbReference>
<dbReference type="PANTHER" id="PTHR17204:SF25">
    <property type="entry name" value="RRM DOMAIN-CONTAINING PROTEIN"/>
    <property type="match status" value="1"/>
</dbReference>
<keyword evidence="6" id="KW-0539">Nucleus</keyword>
<dbReference type="GO" id="GO:0005634">
    <property type="term" value="C:nucleus"/>
    <property type="evidence" value="ECO:0007669"/>
    <property type="project" value="UniProtKB-SubCell"/>
</dbReference>
<keyword evidence="11" id="KW-1185">Reference proteome</keyword>
<accession>A0A833TDT5</accession>
<dbReference type="Proteomes" id="UP000602510">
    <property type="component" value="Unassembled WGS sequence"/>
</dbReference>
<protein>
    <submittedName>
        <fullName evidence="10">LSM domain-containing protein interact</fullName>
    </submittedName>
</protein>
<dbReference type="InterPro" id="IPR011990">
    <property type="entry name" value="TPR-like_helical_dom_sf"/>
</dbReference>
<sequence length="957" mass="107348">MARGAASPSDDSSSSGFSSDEDMVDVSDLPSTSSRAPSVNVEVLDEADVIDSTTATSTVPTAPQASTTSSDVLQCCQDESNLILYTLKPLDVQYDQYTAAIGHIAWHWPTSETVPDAVELDIKLKAYHSLRAALYKTFQKAFPLTEDMYMQWISDSSAKGDSVAESKKLFELSRGDYRSVSLTLHYLRYVKENGDDKELQTAMNHAQLTVGAHFARGHEIWALCRELVTEKYDEMDKSQDIEKERALRSLFCSQMQLPLDQNDLVMSEFRAWDAYNTLDNTSSVAFKDASSRQSKLFVPLLKKLRGFETRVAAATGTEEPWLQYLNFVKHRVAPLMASEAERKQLVVCLYERAVASLCLSSTLWASYLEYLEPDDVTSKNEDKLAIARRAVRNVPFDSSAWTELLVEIERQGATMEISQFISSNLLVRSRSPMDQYHLLNVLLVWCDAIRRYAAIDFDGDLENTVEQVVGAVFSKCQEVLSRMFPDYLEGKLRLADYQAKCYWTLLPPTGPPRPKPAIEMKVTKVTELWNKTVSSSLGDQTATWMAYLDALRRMNVFSVSSIRKMVFNEAVQRVKDTPMVLAEAWLVFERENGDLMSYLRARRYHIKHRTQVPPVPSVVSDDKKVKNTKKRKADGVKQAKTSQKQREVKRAKPAASEATAMNVDDTKKTEKKKTHDSLTNAHTLFLCNVSKEASKEDVEALFKDITTLKEVRLVVKTRGERVKSRGMAYVQFTDDGGVEAGLKRDGALLHGHPLRVERSKPSVSTPVNTSREGFWKPDPLTLYIGNLNRDGSKDQISEEQLQVALQRAMQTAGQVVVVTRVSILKDRHGKRKNYGLVQVAESCQAAFCLANVIALEAELGDQVTMKPSRFSIAHILEQQDKQHKQKQQRKAGGDVPHVKPSTRLALPPTGSTTSLMPRALRRKLAAKDNATKTEPAAGTAPVTPKSNEDFRKMLFNK</sequence>
<evidence type="ECO:0000313" key="10">
    <source>
        <dbReference type="EMBL" id="KAF4039266.1"/>
    </source>
</evidence>
<evidence type="ECO:0000256" key="6">
    <source>
        <dbReference type="ARBA" id="ARBA00023242"/>
    </source>
</evidence>
<dbReference type="GO" id="GO:0008380">
    <property type="term" value="P:RNA splicing"/>
    <property type="evidence" value="ECO:0007669"/>
    <property type="project" value="UniProtKB-KW"/>
</dbReference>
<dbReference type="Gene3D" id="1.25.40.10">
    <property type="entry name" value="Tetratricopeptide repeat domain"/>
    <property type="match status" value="2"/>
</dbReference>
<feature type="domain" description="RRM" evidence="9">
    <location>
        <begin position="682"/>
        <end position="761"/>
    </location>
</feature>
<feature type="region of interest" description="Disordered" evidence="8">
    <location>
        <begin position="1"/>
        <end position="40"/>
    </location>
</feature>
<evidence type="ECO:0000313" key="11">
    <source>
        <dbReference type="Proteomes" id="UP000602510"/>
    </source>
</evidence>
<dbReference type="SUPFAM" id="SSF54928">
    <property type="entry name" value="RNA-binding domain, RBD"/>
    <property type="match status" value="1"/>
</dbReference>
<dbReference type="InterPro" id="IPR000504">
    <property type="entry name" value="RRM_dom"/>
</dbReference>